<evidence type="ECO:0000313" key="2">
    <source>
        <dbReference type="EMBL" id="CAG9323078.1"/>
    </source>
</evidence>
<name>A0AAU9JA25_9CILI</name>
<evidence type="ECO:0000313" key="3">
    <source>
        <dbReference type="Proteomes" id="UP001162131"/>
    </source>
</evidence>
<sequence length="172" mass="20049">MSDFSDFDPANISSSSEEEVPAKRKPQESIEKLEKESKLPNPLELLAKARSYKPIKVSQEKTKVKTNPYENAVIKKEPVMKANESDALEQYDYFANAGDAVLEHWNAPQELPDKEKPLDKRKFIRKQDFRKKKVEGLTGVKAKEFLKRQKGQSTWKRWKTDEEVQMRQNYDS</sequence>
<dbReference type="AlphaFoldDB" id="A0AAU9JA25"/>
<dbReference type="Proteomes" id="UP001162131">
    <property type="component" value="Unassembled WGS sequence"/>
</dbReference>
<keyword evidence="3" id="KW-1185">Reference proteome</keyword>
<feature type="compositionally biased region" description="Basic and acidic residues" evidence="1">
    <location>
        <begin position="20"/>
        <end position="38"/>
    </location>
</feature>
<dbReference type="EMBL" id="CAJZBQ010000033">
    <property type="protein sequence ID" value="CAG9323078.1"/>
    <property type="molecule type" value="Genomic_DNA"/>
</dbReference>
<feature type="region of interest" description="Disordered" evidence="1">
    <location>
        <begin position="1"/>
        <end position="42"/>
    </location>
</feature>
<protein>
    <submittedName>
        <fullName evidence="2">Uncharacterized protein</fullName>
    </submittedName>
</protein>
<accession>A0AAU9JA25</accession>
<evidence type="ECO:0000256" key="1">
    <source>
        <dbReference type="SAM" id="MobiDB-lite"/>
    </source>
</evidence>
<organism evidence="2 3">
    <name type="scientific">Blepharisma stoltei</name>
    <dbReference type="NCBI Taxonomy" id="1481888"/>
    <lineage>
        <taxon>Eukaryota</taxon>
        <taxon>Sar</taxon>
        <taxon>Alveolata</taxon>
        <taxon>Ciliophora</taxon>
        <taxon>Postciliodesmatophora</taxon>
        <taxon>Heterotrichea</taxon>
        <taxon>Heterotrichida</taxon>
        <taxon>Blepharismidae</taxon>
        <taxon>Blepharisma</taxon>
    </lineage>
</organism>
<comment type="caution">
    <text evidence="2">The sequence shown here is derived from an EMBL/GenBank/DDBJ whole genome shotgun (WGS) entry which is preliminary data.</text>
</comment>
<proteinExistence type="predicted"/>
<reference evidence="2" key="1">
    <citation type="submission" date="2021-09" db="EMBL/GenBank/DDBJ databases">
        <authorList>
            <consortium name="AG Swart"/>
            <person name="Singh M."/>
            <person name="Singh A."/>
            <person name="Seah K."/>
            <person name="Emmerich C."/>
        </authorList>
    </citation>
    <scope>NUCLEOTIDE SEQUENCE</scope>
    <source>
        <strain evidence="2">ATCC30299</strain>
    </source>
</reference>
<gene>
    <name evidence="2" type="ORF">BSTOLATCC_MIC32983</name>
</gene>